<protein>
    <submittedName>
        <fullName evidence="2">DUF402 domain-containing protein</fullName>
    </submittedName>
</protein>
<sequence>MTGLLPLLGTVPAADGIAEYDARDTRGVPPPNSIVDAVADTGTHDTTAPKSPHAPRSEYFNLAELTRTDTRGFVKSVETYRAEPWGLYLARTVEHPHFRYLESWLLPALSLRVTVRHRGPAHDRGQTYYLEVGDYAAIAPKKWRAEGHYLRVVARPGHPAELAGVDELLAAHAAGRLDTARTIATVEHAIAAVEGIAAHGHRLENWLAAEGITLTWL</sequence>
<comment type="caution">
    <text evidence="2">The sequence shown here is derived from an EMBL/GenBank/DDBJ whole genome shotgun (WGS) entry which is preliminary data.</text>
</comment>
<reference evidence="2 3" key="1">
    <citation type="submission" date="2020-05" db="EMBL/GenBank/DDBJ databases">
        <title>MicrobeNet Type strains.</title>
        <authorList>
            <person name="Nicholson A.C."/>
        </authorList>
    </citation>
    <scope>NUCLEOTIDE SEQUENCE [LARGE SCALE GENOMIC DNA]</scope>
    <source>
        <strain evidence="2 3">JCM 3224</strain>
    </source>
</reference>
<dbReference type="Proteomes" id="UP000586827">
    <property type="component" value="Unassembled WGS sequence"/>
</dbReference>
<evidence type="ECO:0000313" key="3">
    <source>
        <dbReference type="Proteomes" id="UP000586827"/>
    </source>
</evidence>
<proteinExistence type="predicted"/>
<dbReference type="RefSeq" id="WP_157553561.1">
    <property type="nucleotide sequence ID" value="NZ_JABELX010000026.1"/>
</dbReference>
<dbReference type="SUPFAM" id="SSF159234">
    <property type="entry name" value="FomD-like"/>
    <property type="match status" value="1"/>
</dbReference>
<evidence type="ECO:0000259" key="1">
    <source>
        <dbReference type="Pfam" id="PF04167"/>
    </source>
</evidence>
<dbReference type="InterPro" id="IPR007295">
    <property type="entry name" value="DUF402"/>
</dbReference>
<gene>
    <name evidence="2" type="ORF">HLB23_38595</name>
</gene>
<evidence type="ECO:0000313" key="2">
    <source>
        <dbReference type="EMBL" id="NNH75697.1"/>
    </source>
</evidence>
<keyword evidence="3" id="KW-1185">Reference proteome</keyword>
<feature type="domain" description="DUF402" evidence="1">
    <location>
        <begin position="72"/>
        <end position="201"/>
    </location>
</feature>
<dbReference type="Gene3D" id="2.40.380.10">
    <property type="entry name" value="FomD-like"/>
    <property type="match status" value="1"/>
</dbReference>
<organism evidence="2 3">
    <name type="scientific">Nocardia uniformis</name>
    <dbReference type="NCBI Taxonomy" id="53432"/>
    <lineage>
        <taxon>Bacteria</taxon>
        <taxon>Bacillati</taxon>
        <taxon>Actinomycetota</taxon>
        <taxon>Actinomycetes</taxon>
        <taxon>Mycobacteriales</taxon>
        <taxon>Nocardiaceae</taxon>
        <taxon>Nocardia</taxon>
    </lineage>
</organism>
<dbReference type="InterPro" id="IPR035930">
    <property type="entry name" value="FomD-like_sf"/>
</dbReference>
<name>A0A849CGD1_9NOCA</name>
<dbReference type="AlphaFoldDB" id="A0A849CGD1"/>
<dbReference type="EMBL" id="JABELX010000026">
    <property type="protein sequence ID" value="NNH75697.1"/>
    <property type="molecule type" value="Genomic_DNA"/>
</dbReference>
<accession>A0A849CGD1</accession>
<dbReference type="Pfam" id="PF04167">
    <property type="entry name" value="DUF402"/>
    <property type="match status" value="1"/>
</dbReference>